<gene>
    <name evidence="2" type="ORF">SAMN05443551_1370</name>
</gene>
<dbReference type="AlphaFoldDB" id="A0A1M5QIZ2"/>
<dbReference type="Proteomes" id="UP000184221">
    <property type="component" value="Unassembled WGS sequence"/>
</dbReference>
<name>A0A1M5QIZ2_9RHOB</name>
<organism evidence="2 3">
    <name type="scientific">Marivita hallyeonensis</name>
    <dbReference type="NCBI Taxonomy" id="996342"/>
    <lineage>
        <taxon>Bacteria</taxon>
        <taxon>Pseudomonadati</taxon>
        <taxon>Pseudomonadota</taxon>
        <taxon>Alphaproteobacteria</taxon>
        <taxon>Rhodobacterales</taxon>
        <taxon>Roseobacteraceae</taxon>
        <taxon>Marivita</taxon>
    </lineage>
</organism>
<dbReference type="EMBL" id="FQXC01000002">
    <property type="protein sequence ID" value="SHH13779.1"/>
    <property type="molecule type" value="Genomic_DNA"/>
</dbReference>
<keyword evidence="3" id="KW-1185">Reference proteome</keyword>
<dbReference type="Pfam" id="PF14397">
    <property type="entry name" value="ATPgrasp_ST"/>
    <property type="match status" value="1"/>
</dbReference>
<sequence>MSVYVEDLALIEGKTKVNAAEQLAAAAKASGLSPITIALDFFKLRKQRGKLKLYEYLMYKLYDRSKYTDDQRSRFISAHIHWPTIKPCNDPQWWSVTEDKWLSFSILAAHGVPQPRNAAVYDASPRYYPDVPKVHGADALKDFLTTCKEFPLFAKNLNGMWSAGAVRLSGCTDTHVMVDGRDPVTYEELANDVFGDRSYLIQHCVVPHSFFDGVTDAVATVRCLNLITDDGFRVPFTLLKLPMGANIADNFWRKGNLVCLLEPETGEIKRIVANRNGELTELDGLPGSDRKFLGETLPYWKEVLDVNEKVALMHGANRFGSTDIAITEDGPVVIEVNNGCAFELIQIATGEGFLTDEILAFFESCGVTLK</sequence>
<evidence type="ECO:0000313" key="2">
    <source>
        <dbReference type="EMBL" id="SHH13779.1"/>
    </source>
</evidence>
<reference evidence="2 3" key="1">
    <citation type="submission" date="2016-11" db="EMBL/GenBank/DDBJ databases">
        <authorList>
            <person name="Jaros S."/>
            <person name="Januszkiewicz K."/>
            <person name="Wedrychowicz H."/>
        </authorList>
    </citation>
    <scope>NUCLEOTIDE SEQUENCE [LARGE SCALE GENOMIC DNA]</scope>
    <source>
        <strain evidence="2 3">DSM 29431</strain>
    </source>
</reference>
<dbReference type="STRING" id="996342.SAMN05443551_1370"/>
<dbReference type="RefSeq" id="WP_178346861.1">
    <property type="nucleotide sequence ID" value="NZ_FQXC01000002.1"/>
</dbReference>
<dbReference type="InterPro" id="IPR039523">
    <property type="entry name" value="RimK-rel_E_lig_ATP-grasp"/>
</dbReference>
<evidence type="ECO:0000259" key="1">
    <source>
        <dbReference type="Pfam" id="PF14397"/>
    </source>
</evidence>
<protein>
    <submittedName>
        <fullName evidence="2">Sugar-transfer associated ATP-grasp</fullName>
    </submittedName>
</protein>
<feature type="domain" description="Alpha-L-glutamate ligase-related protein ATP-grasp" evidence="1">
    <location>
        <begin position="86"/>
        <end position="354"/>
    </location>
</feature>
<proteinExistence type="predicted"/>
<dbReference type="Gene3D" id="3.30.470.20">
    <property type="entry name" value="ATP-grasp fold, B domain"/>
    <property type="match status" value="1"/>
</dbReference>
<evidence type="ECO:0000313" key="3">
    <source>
        <dbReference type="Proteomes" id="UP000184221"/>
    </source>
</evidence>
<dbReference type="SUPFAM" id="SSF56059">
    <property type="entry name" value="Glutathione synthetase ATP-binding domain-like"/>
    <property type="match status" value="1"/>
</dbReference>
<accession>A0A1M5QIZ2</accession>